<comment type="caution">
    <text evidence="3">The sequence shown here is derived from an EMBL/GenBank/DDBJ whole genome shotgun (WGS) entry which is preliminary data.</text>
</comment>
<reference evidence="3" key="1">
    <citation type="journal article" date="2019" name="bioRxiv">
        <title>The Genome of the Zebra Mussel, Dreissena polymorpha: A Resource for Invasive Species Research.</title>
        <authorList>
            <person name="McCartney M.A."/>
            <person name="Auch B."/>
            <person name="Kono T."/>
            <person name="Mallez S."/>
            <person name="Zhang Y."/>
            <person name="Obille A."/>
            <person name="Becker A."/>
            <person name="Abrahante J.E."/>
            <person name="Garbe J."/>
            <person name="Badalamenti J.P."/>
            <person name="Herman A."/>
            <person name="Mangelson H."/>
            <person name="Liachko I."/>
            <person name="Sullivan S."/>
            <person name="Sone E.D."/>
            <person name="Koren S."/>
            <person name="Silverstein K.A.T."/>
            <person name="Beckman K.B."/>
            <person name="Gohl D.M."/>
        </authorList>
    </citation>
    <scope>NUCLEOTIDE SEQUENCE</scope>
    <source>
        <strain evidence="3">Duluth1</strain>
        <tissue evidence="3">Whole animal</tissue>
    </source>
</reference>
<evidence type="ECO:0000313" key="4">
    <source>
        <dbReference type="Proteomes" id="UP000828390"/>
    </source>
</evidence>
<gene>
    <name evidence="3" type="ORF">DPMN_166434</name>
</gene>
<evidence type="ECO:0000256" key="2">
    <source>
        <dbReference type="SAM" id="SignalP"/>
    </source>
</evidence>
<feature type="chain" id="PRO_5038383463" evidence="2">
    <location>
        <begin position="18"/>
        <end position="59"/>
    </location>
</feature>
<keyword evidence="2" id="KW-0732">Signal</keyword>
<keyword evidence="4" id="KW-1185">Reference proteome</keyword>
<evidence type="ECO:0000256" key="1">
    <source>
        <dbReference type="SAM" id="MobiDB-lite"/>
    </source>
</evidence>
<dbReference type="AlphaFoldDB" id="A0A9D4IXW0"/>
<reference evidence="3" key="2">
    <citation type="submission" date="2020-11" db="EMBL/GenBank/DDBJ databases">
        <authorList>
            <person name="McCartney M.A."/>
            <person name="Auch B."/>
            <person name="Kono T."/>
            <person name="Mallez S."/>
            <person name="Becker A."/>
            <person name="Gohl D.M."/>
            <person name="Silverstein K.A.T."/>
            <person name="Koren S."/>
            <person name="Bechman K.B."/>
            <person name="Herman A."/>
            <person name="Abrahante J.E."/>
            <person name="Garbe J."/>
        </authorList>
    </citation>
    <scope>NUCLEOTIDE SEQUENCE</scope>
    <source>
        <strain evidence="3">Duluth1</strain>
        <tissue evidence="3">Whole animal</tissue>
    </source>
</reference>
<name>A0A9D4IXW0_DREPO</name>
<protein>
    <submittedName>
        <fullName evidence="3">Uncharacterized protein</fullName>
    </submittedName>
</protein>
<evidence type="ECO:0000313" key="3">
    <source>
        <dbReference type="EMBL" id="KAH3788298.1"/>
    </source>
</evidence>
<proteinExistence type="predicted"/>
<accession>A0A9D4IXW0</accession>
<feature type="region of interest" description="Disordered" evidence="1">
    <location>
        <begin position="36"/>
        <end position="59"/>
    </location>
</feature>
<dbReference type="EMBL" id="JAIWYP010000008">
    <property type="protein sequence ID" value="KAH3788298.1"/>
    <property type="molecule type" value="Genomic_DNA"/>
</dbReference>
<feature type="signal peptide" evidence="2">
    <location>
        <begin position="1"/>
        <end position="17"/>
    </location>
</feature>
<sequence length="59" mass="6455">MIFLVLILGAIFVCDIGNIIRDLKTLRDNLRQGCGCKEASPKPSRVASPHDTVEQSTNV</sequence>
<dbReference type="Proteomes" id="UP000828390">
    <property type="component" value="Unassembled WGS sequence"/>
</dbReference>
<organism evidence="3 4">
    <name type="scientific">Dreissena polymorpha</name>
    <name type="common">Zebra mussel</name>
    <name type="synonym">Mytilus polymorpha</name>
    <dbReference type="NCBI Taxonomy" id="45954"/>
    <lineage>
        <taxon>Eukaryota</taxon>
        <taxon>Metazoa</taxon>
        <taxon>Spiralia</taxon>
        <taxon>Lophotrochozoa</taxon>
        <taxon>Mollusca</taxon>
        <taxon>Bivalvia</taxon>
        <taxon>Autobranchia</taxon>
        <taxon>Heteroconchia</taxon>
        <taxon>Euheterodonta</taxon>
        <taxon>Imparidentia</taxon>
        <taxon>Neoheterodontei</taxon>
        <taxon>Myida</taxon>
        <taxon>Dreissenoidea</taxon>
        <taxon>Dreissenidae</taxon>
        <taxon>Dreissena</taxon>
    </lineage>
</organism>